<keyword evidence="3" id="KW-0813">Transport</keyword>
<dbReference type="InterPro" id="IPR023614">
    <property type="entry name" value="Porin_dom_sf"/>
</dbReference>
<feature type="domain" description="Porin" evidence="12">
    <location>
        <begin position="10"/>
        <end position="348"/>
    </location>
</feature>
<dbReference type="InterPro" id="IPR001702">
    <property type="entry name" value="Porin_Gram-ve"/>
</dbReference>
<dbReference type="GO" id="GO:0046930">
    <property type="term" value="C:pore complex"/>
    <property type="evidence" value="ECO:0007669"/>
    <property type="project" value="UniProtKB-KW"/>
</dbReference>
<dbReference type="PANTHER" id="PTHR34501">
    <property type="entry name" value="PROTEIN YDDL-RELATED"/>
    <property type="match status" value="1"/>
</dbReference>
<organism evidence="13 14">
    <name type="scientific">Rivihabitans pingtungensis</name>
    <dbReference type="NCBI Taxonomy" id="1054498"/>
    <lineage>
        <taxon>Bacteria</taxon>
        <taxon>Pseudomonadati</taxon>
        <taxon>Pseudomonadota</taxon>
        <taxon>Betaproteobacteria</taxon>
        <taxon>Neisseriales</taxon>
        <taxon>Aquaspirillaceae</taxon>
        <taxon>Rivihabitans</taxon>
    </lineage>
</organism>
<proteinExistence type="predicted"/>
<keyword evidence="6 11" id="KW-0732">Signal</keyword>
<evidence type="ECO:0000256" key="8">
    <source>
        <dbReference type="ARBA" id="ARBA00023114"/>
    </source>
</evidence>
<evidence type="ECO:0000256" key="3">
    <source>
        <dbReference type="ARBA" id="ARBA00022448"/>
    </source>
</evidence>
<name>A0A318KTJ1_9NEIS</name>
<sequence length="386" mass="40739">MFHHTLRLSALALACASLGALADTTIYGKINLSLEHVAARGAGNGQDILPMQRVTSNLSYLGFKGEEDLGDGLKAVWQVEQDINPDNCAGSCGGFANRNSFVGLKGSWGRAIAGRYDMYWTSHIAGMESRIINAGLAGSILSVFGTFGGYNPTPGNSKRGTAALMGGRAVNVLRYDTPNLDGWTGSLSYATGETRGASGSPSAWQIESDYKKGQLVANLVYLHANDSNGSLTNTSGAAYDGMRTDAAKLVTAWRFDQGTLLGLGAEYLATRYPEGGRVRRMAYAMHLGQSLSPAAYVGMTVGRAGRVNSSVAGAANTDDTGARFISMIASYNLSKRTMVYAEFARLYNAANAGYYFVSTGNLNASGLSAGKGADPRSLMIGMNHTF</sequence>
<reference evidence="13 14" key="1">
    <citation type="submission" date="2018-05" db="EMBL/GenBank/DDBJ databases">
        <title>Genomic Encyclopedia of Type Strains, Phase IV (KMG-IV): sequencing the most valuable type-strain genomes for metagenomic binning, comparative biology and taxonomic classification.</title>
        <authorList>
            <person name="Goeker M."/>
        </authorList>
    </citation>
    <scope>NUCLEOTIDE SEQUENCE [LARGE SCALE GENOMIC DNA]</scope>
    <source>
        <strain evidence="13 14">DSM 29661</strain>
    </source>
</reference>
<dbReference type="SUPFAM" id="SSF56935">
    <property type="entry name" value="Porins"/>
    <property type="match status" value="1"/>
</dbReference>
<evidence type="ECO:0000259" key="12">
    <source>
        <dbReference type="Pfam" id="PF13609"/>
    </source>
</evidence>
<dbReference type="PANTHER" id="PTHR34501:SF9">
    <property type="entry name" value="MAJOR OUTER MEMBRANE PROTEIN P.IA"/>
    <property type="match status" value="1"/>
</dbReference>
<dbReference type="Gene3D" id="2.40.160.10">
    <property type="entry name" value="Porin"/>
    <property type="match status" value="1"/>
</dbReference>
<keyword evidence="7" id="KW-0406">Ion transport</keyword>
<evidence type="ECO:0000256" key="1">
    <source>
        <dbReference type="ARBA" id="ARBA00004571"/>
    </source>
</evidence>
<dbReference type="EMBL" id="QJKI01000002">
    <property type="protein sequence ID" value="PXX81194.1"/>
    <property type="molecule type" value="Genomic_DNA"/>
</dbReference>
<dbReference type="PRINTS" id="PR00182">
    <property type="entry name" value="ECOLNEIPORIN"/>
</dbReference>
<evidence type="ECO:0000256" key="10">
    <source>
        <dbReference type="ARBA" id="ARBA00023237"/>
    </source>
</evidence>
<keyword evidence="14" id="KW-1185">Reference proteome</keyword>
<comment type="subcellular location">
    <subcellularLocation>
        <location evidence="1">Cell outer membrane</location>
        <topology evidence="1">Multi-pass membrane protein</topology>
    </subcellularLocation>
</comment>
<dbReference type="GO" id="GO:0015288">
    <property type="term" value="F:porin activity"/>
    <property type="evidence" value="ECO:0007669"/>
    <property type="project" value="UniProtKB-KW"/>
</dbReference>
<keyword evidence="5" id="KW-0812">Transmembrane</keyword>
<dbReference type="GO" id="GO:0009279">
    <property type="term" value="C:cell outer membrane"/>
    <property type="evidence" value="ECO:0007669"/>
    <property type="project" value="UniProtKB-SubCell"/>
</dbReference>
<accession>A0A318KTJ1</accession>
<dbReference type="GO" id="GO:0034220">
    <property type="term" value="P:monoatomic ion transmembrane transport"/>
    <property type="evidence" value="ECO:0007669"/>
    <property type="project" value="InterPro"/>
</dbReference>
<dbReference type="InterPro" id="IPR050298">
    <property type="entry name" value="Gram-neg_bact_OMP"/>
</dbReference>
<evidence type="ECO:0000256" key="2">
    <source>
        <dbReference type="ARBA" id="ARBA00011233"/>
    </source>
</evidence>
<evidence type="ECO:0000313" key="13">
    <source>
        <dbReference type="EMBL" id="PXX81194.1"/>
    </source>
</evidence>
<keyword evidence="8" id="KW-0626">Porin</keyword>
<comment type="subunit">
    <text evidence="2">Homotrimer.</text>
</comment>
<evidence type="ECO:0000256" key="7">
    <source>
        <dbReference type="ARBA" id="ARBA00023065"/>
    </source>
</evidence>
<dbReference type="RefSeq" id="WP_158281716.1">
    <property type="nucleotide sequence ID" value="NZ_DAIMVG010000052.1"/>
</dbReference>
<dbReference type="InterPro" id="IPR002299">
    <property type="entry name" value="Porin_Neis"/>
</dbReference>
<dbReference type="OrthoDB" id="5289162at2"/>
<feature type="chain" id="PRO_5016462655" evidence="11">
    <location>
        <begin position="23"/>
        <end position="386"/>
    </location>
</feature>
<dbReference type="CDD" id="cd00342">
    <property type="entry name" value="gram_neg_porins"/>
    <property type="match status" value="1"/>
</dbReference>
<dbReference type="InterPro" id="IPR033900">
    <property type="entry name" value="Gram_neg_porin_domain"/>
</dbReference>
<protein>
    <submittedName>
        <fullName evidence="13">Putative porin</fullName>
    </submittedName>
</protein>
<comment type="caution">
    <text evidence="13">The sequence shown here is derived from an EMBL/GenBank/DDBJ whole genome shotgun (WGS) entry which is preliminary data.</text>
</comment>
<gene>
    <name evidence="13" type="ORF">DFR34_10229</name>
</gene>
<evidence type="ECO:0000256" key="9">
    <source>
        <dbReference type="ARBA" id="ARBA00023136"/>
    </source>
</evidence>
<keyword evidence="4" id="KW-1134">Transmembrane beta strand</keyword>
<evidence type="ECO:0000256" key="11">
    <source>
        <dbReference type="SAM" id="SignalP"/>
    </source>
</evidence>
<evidence type="ECO:0000256" key="6">
    <source>
        <dbReference type="ARBA" id="ARBA00022729"/>
    </source>
</evidence>
<evidence type="ECO:0000256" key="4">
    <source>
        <dbReference type="ARBA" id="ARBA00022452"/>
    </source>
</evidence>
<dbReference type="PRINTS" id="PR00184">
    <property type="entry name" value="NEISSPPORIN"/>
</dbReference>
<dbReference type="AlphaFoldDB" id="A0A318KTJ1"/>
<feature type="signal peptide" evidence="11">
    <location>
        <begin position="1"/>
        <end position="22"/>
    </location>
</feature>
<evidence type="ECO:0000313" key="14">
    <source>
        <dbReference type="Proteomes" id="UP000247555"/>
    </source>
</evidence>
<keyword evidence="10" id="KW-0998">Cell outer membrane</keyword>
<keyword evidence="9" id="KW-0472">Membrane</keyword>
<evidence type="ECO:0000256" key="5">
    <source>
        <dbReference type="ARBA" id="ARBA00022692"/>
    </source>
</evidence>
<dbReference type="Pfam" id="PF13609">
    <property type="entry name" value="Porin_4"/>
    <property type="match status" value="1"/>
</dbReference>
<dbReference type="Proteomes" id="UP000247555">
    <property type="component" value="Unassembled WGS sequence"/>
</dbReference>